<dbReference type="InterPro" id="IPR032675">
    <property type="entry name" value="LRR_dom_sf"/>
</dbReference>
<dbReference type="GO" id="GO:0008270">
    <property type="term" value="F:zinc ion binding"/>
    <property type="evidence" value="ECO:0007669"/>
    <property type="project" value="UniProtKB-KW"/>
</dbReference>
<evidence type="ECO:0000256" key="3">
    <source>
        <dbReference type="ARBA" id="ARBA00022833"/>
    </source>
</evidence>
<accession>A0A1R2CWJ2</accession>
<protein>
    <recommendedName>
        <fullName evidence="9">RING-type domain-containing protein</fullName>
    </recommendedName>
</protein>
<keyword evidence="8" id="KW-1185">Reference proteome</keyword>
<feature type="domain" description="RING-type" evidence="5">
    <location>
        <begin position="6"/>
        <end position="49"/>
    </location>
</feature>
<dbReference type="PROSITE" id="PS00518">
    <property type="entry name" value="ZF_RING_1"/>
    <property type="match status" value="1"/>
</dbReference>
<dbReference type="PANTHER" id="PTHR24103">
    <property type="entry name" value="E3 UBIQUITIN-PROTEIN LIGASE TRIM"/>
    <property type="match status" value="1"/>
</dbReference>
<dbReference type="SUPFAM" id="SSF57845">
    <property type="entry name" value="B-box zinc-binding domain"/>
    <property type="match status" value="1"/>
</dbReference>
<evidence type="ECO:0008006" key="9">
    <source>
        <dbReference type="Google" id="ProtNLM"/>
    </source>
</evidence>
<comment type="caution">
    <text evidence="7">The sequence shown here is derived from an EMBL/GenBank/DDBJ whole genome shotgun (WGS) entry which is preliminary data.</text>
</comment>
<evidence type="ECO:0000256" key="1">
    <source>
        <dbReference type="ARBA" id="ARBA00022723"/>
    </source>
</evidence>
<dbReference type="InterPro" id="IPR013083">
    <property type="entry name" value="Znf_RING/FYVE/PHD"/>
</dbReference>
<dbReference type="InterPro" id="IPR001841">
    <property type="entry name" value="Znf_RING"/>
</dbReference>
<name>A0A1R2CWJ2_9CILI</name>
<dbReference type="SUPFAM" id="SSF57850">
    <property type="entry name" value="RING/U-box"/>
    <property type="match status" value="1"/>
</dbReference>
<dbReference type="SMART" id="SM00368">
    <property type="entry name" value="LRR_RI"/>
    <property type="match status" value="2"/>
</dbReference>
<evidence type="ECO:0000313" key="7">
    <source>
        <dbReference type="EMBL" id="OMJ93388.1"/>
    </source>
</evidence>
<dbReference type="Gene3D" id="3.30.40.10">
    <property type="entry name" value="Zinc/RING finger domain, C3HC4 (zinc finger)"/>
    <property type="match status" value="1"/>
</dbReference>
<dbReference type="PROSITE" id="PS50089">
    <property type="entry name" value="ZF_RING_2"/>
    <property type="match status" value="1"/>
</dbReference>
<dbReference type="SUPFAM" id="SSF52047">
    <property type="entry name" value="RNI-like"/>
    <property type="match status" value="1"/>
</dbReference>
<dbReference type="Gene3D" id="3.30.160.60">
    <property type="entry name" value="Classic Zinc Finger"/>
    <property type="match status" value="1"/>
</dbReference>
<dbReference type="InterPro" id="IPR017907">
    <property type="entry name" value="Znf_RING_CS"/>
</dbReference>
<dbReference type="Proteomes" id="UP000187209">
    <property type="component" value="Unassembled WGS sequence"/>
</dbReference>
<dbReference type="PROSITE" id="PS50119">
    <property type="entry name" value="ZF_BBOX"/>
    <property type="match status" value="1"/>
</dbReference>
<evidence type="ECO:0000313" key="8">
    <source>
        <dbReference type="Proteomes" id="UP000187209"/>
    </source>
</evidence>
<evidence type="ECO:0000256" key="4">
    <source>
        <dbReference type="PROSITE-ProRule" id="PRU00024"/>
    </source>
</evidence>
<dbReference type="Pfam" id="PF13445">
    <property type="entry name" value="zf-RING_UBOX"/>
    <property type="match status" value="1"/>
</dbReference>
<keyword evidence="3" id="KW-0862">Zinc</keyword>
<gene>
    <name evidence="7" type="ORF">SteCoe_3630</name>
</gene>
<evidence type="ECO:0000256" key="2">
    <source>
        <dbReference type="ARBA" id="ARBA00022771"/>
    </source>
</evidence>
<dbReference type="AlphaFoldDB" id="A0A1R2CWJ2"/>
<keyword evidence="1" id="KW-0479">Metal-binding</keyword>
<dbReference type="SMART" id="SM00184">
    <property type="entry name" value="RING"/>
    <property type="match status" value="1"/>
</dbReference>
<dbReference type="EMBL" id="MPUH01000043">
    <property type="protein sequence ID" value="OMJ93388.1"/>
    <property type="molecule type" value="Genomic_DNA"/>
</dbReference>
<dbReference type="Gene3D" id="3.80.10.10">
    <property type="entry name" value="Ribonuclease Inhibitor"/>
    <property type="match status" value="1"/>
</dbReference>
<dbReference type="SMART" id="SM00336">
    <property type="entry name" value="BBOX"/>
    <property type="match status" value="1"/>
</dbReference>
<sequence>MDEFNCSICEQDYDAGTRDPLMLPCGHTFCSICLQKLLSSSLNHCPEDRTPISATSISELPKNFSLLRLLNKNSIKQDTTMCKDHKKRLEFICILDKAKVCANCALFGRHRGHEIKPIEEIVNEIANKAECLMEMLQLIEQSQKTVMSDSMKSRMDKLYDRYCNKKIFLEAEIREGFSALRKKLTEMEREALESMNKICKDIEDHLVNVRDIPKLIDSSATSWKNKVKEKLNKINILTEDLNFDNIDILESGCTDLFQNGEKALVELEGLKDIHLEPYEDMISSFAVEFKKNLPSNLCKIIFNNKTGKGNEDVVDIVGEEPTMKSFNEKSFNQAMDVLKFKTSNETDFSAAGELGDMAAKIAPYLPDNSFLTKLKLAKNNISDDAAIEIFRALADNYTLQVLNISQNTLGNACLDELIEMLNINTTLTDIFLQGNPKLTPEYKSRFATMTSRFRRIHT</sequence>
<proteinExistence type="predicted"/>
<dbReference type="Pfam" id="PF00643">
    <property type="entry name" value="zf-B_box"/>
    <property type="match status" value="1"/>
</dbReference>
<organism evidence="7 8">
    <name type="scientific">Stentor coeruleus</name>
    <dbReference type="NCBI Taxonomy" id="5963"/>
    <lineage>
        <taxon>Eukaryota</taxon>
        <taxon>Sar</taxon>
        <taxon>Alveolata</taxon>
        <taxon>Ciliophora</taxon>
        <taxon>Postciliodesmatophora</taxon>
        <taxon>Heterotrichea</taxon>
        <taxon>Heterotrichida</taxon>
        <taxon>Stentoridae</taxon>
        <taxon>Stentor</taxon>
    </lineage>
</organism>
<dbReference type="OrthoDB" id="76105at2759"/>
<evidence type="ECO:0000259" key="6">
    <source>
        <dbReference type="PROSITE" id="PS50119"/>
    </source>
</evidence>
<dbReference type="InterPro" id="IPR050143">
    <property type="entry name" value="TRIM/RBCC"/>
</dbReference>
<dbReference type="InterPro" id="IPR000315">
    <property type="entry name" value="Znf_B-box"/>
</dbReference>
<evidence type="ECO:0000259" key="5">
    <source>
        <dbReference type="PROSITE" id="PS50089"/>
    </source>
</evidence>
<keyword evidence="2 4" id="KW-0863">Zinc-finger</keyword>
<reference evidence="7 8" key="1">
    <citation type="submission" date="2016-11" db="EMBL/GenBank/DDBJ databases">
        <title>The macronuclear genome of Stentor coeruleus: a giant cell with tiny introns.</title>
        <authorList>
            <person name="Slabodnick M."/>
            <person name="Ruby J.G."/>
            <person name="Reiff S.B."/>
            <person name="Swart E.C."/>
            <person name="Gosai S."/>
            <person name="Prabakaran S."/>
            <person name="Witkowska E."/>
            <person name="Larue G.E."/>
            <person name="Fisher S."/>
            <person name="Freeman R.M."/>
            <person name="Gunawardena J."/>
            <person name="Chu W."/>
            <person name="Stover N.A."/>
            <person name="Gregory B.D."/>
            <person name="Nowacki M."/>
            <person name="Derisi J."/>
            <person name="Roy S.W."/>
            <person name="Marshall W.F."/>
            <person name="Sood P."/>
        </authorList>
    </citation>
    <scope>NUCLEOTIDE SEQUENCE [LARGE SCALE GENOMIC DNA]</scope>
    <source>
        <strain evidence="7">WM001</strain>
    </source>
</reference>
<feature type="domain" description="B box-type" evidence="6">
    <location>
        <begin position="77"/>
        <end position="118"/>
    </location>
</feature>
<dbReference type="InterPro" id="IPR027370">
    <property type="entry name" value="Znf-RING_euk"/>
</dbReference>